<dbReference type="EMBL" id="CP029487">
    <property type="protein sequence ID" value="QCT72856.1"/>
    <property type="molecule type" value="Genomic_DNA"/>
</dbReference>
<dbReference type="RefSeq" id="WP_074617827.1">
    <property type="nucleotide sequence ID" value="NZ_CP029487.1"/>
</dbReference>
<organism evidence="1 2">
    <name type="scientific">Eubacterium maltosivorans</name>
    <dbReference type="NCBI Taxonomy" id="2041044"/>
    <lineage>
        <taxon>Bacteria</taxon>
        <taxon>Bacillati</taxon>
        <taxon>Bacillota</taxon>
        <taxon>Clostridia</taxon>
        <taxon>Eubacteriales</taxon>
        <taxon>Eubacteriaceae</taxon>
        <taxon>Eubacterium</taxon>
    </lineage>
</organism>
<name>A0A4V1GMD0_EUBML</name>
<proteinExistence type="predicted"/>
<reference evidence="1 2" key="1">
    <citation type="submission" date="2018-05" db="EMBL/GenBank/DDBJ databases">
        <title>Genome comparison of Eubacterium sp.</title>
        <authorList>
            <person name="Feng Y."/>
            <person name="Sanchez-Andrea I."/>
            <person name="Stams A.J.M."/>
            <person name="De Vos W.M."/>
        </authorList>
    </citation>
    <scope>NUCLEOTIDE SEQUENCE [LARGE SCALE GENOMIC DNA]</scope>
    <source>
        <strain evidence="1 2">YI</strain>
    </source>
</reference>
<accession>A0A4V1GMD0</accession>
<evidence type="ECO:0000313" key="1">
    <source>
        <dbReference type="EMBL" id="QCT72856.1"/>
    </source>
</evidence>
<protein>
    <recommendedName>
        <fullName evidence="3">Phosphoenolpyruvate carboxykinase</fullName>
    </recommendedName>
</protein>
<dbReference type="SUPFAM" id="SSF53795">
    <property type="entry name" value="PEP carboxykinase-like"/>
    <property type="match status" value="1"/>
</dbReference>
<dbReference type="AlphaFoldDB" id="A0A4V1GMD0"/>
<keyword evidence="2" id="KW-1185">Reference proteome</keyword>
<evidence type="ECO:0008006" key="3">
    <source>
        <dbReference type="Google" id="ProtNLM"/>
    </source>
</evidence>
<dbReference type="Proteomes" id="UP000218387">
    <property type="component" value="Chromosome"/>
</dbReference>
<sequence>MESLNVHRSIVINGDLKFTNVSRVLQSKTFGKMITTFVNELEIRHSRKLKAVIPFRDENKSFDLEKFRDFVTLLNMKPLKEVMRSGYFDIQYGVDEYTAIMLDFLEGFYNYWRNIQRFMVKNETYNPDDGAKRSKAHSLASNNDSLKKLVLDLYRNILYNVTGKSLSIYRQLPSGAQVSFLVDHFDFPNDVKSKNDSLYRVPYVWEAIFEPPVIFYTQSSKRNGVFPIKKDKKILERFYMDAESWYAIPVKAGRLLIIVYCHKDFLELGAGLFNLFELATPEEFLHKKPDGVVFFGLDKSLFDEDEMLGFVVKEDGVYYGMLPNDATIDYFGYMKKMILTLHNIIQIKNFWLPIHGAFAKIRLAAEKPVNIMLVGDSGAGKSETLEAIHKLPKELGCDVDILIDDMGSLHFNKEDELMAVGTEIGAFVRLDDLQPGYAYSTMDRSIFMNPNIVNARVIVPQMTYEEISASTPVDYIFYINNYEKIDEEHQPIEMFEDLDTALAVFSEGKRMAKGTTGEVGITTTYFANPFGAVQLKKEHEKIAENYFKRMKEKGVKIGVIRTQLGIPGFEQDGPFVAAESLVEFIKNIK</sequence>
<gene>
    <name evidence="1" type="ORF">CPZ25_016515</name>
</gene>
<evidence type="ECO:0000313" key="2">
    <source>
        <dbReference type="Proteomes" id="UP000218387"/>
    </source>
</evidence>
<dbReference type="KEGG" id="emt:CPZ25_016515"/>